<comment type="caution">
    <text evidence="3">The sequence shown here is derived from an EMBL/GenBank/DDBJ whole genome shotgun (WGS) entry which is preliminary data.</text>
</comment>
<feature type="region of interest" description="Disordered" evidence="1">
    <location>
        <begin position="63"/>
        <end position="92"/>
    </location>
</feature>
<dbReference type="Proteomes" id="UP000244722">
    <property type="component" value="Unassembled WGS sequence"/>
</dbReference>
<reference evidence="3 4" key="1">
    <citation type="submission" date="2017-04" db="EMBL/GenBank/DDBJ databases">
        <title>Draft genome sequence of Tuber borchii Vittad., a whitish edible truffle.</title>
        <authorList>
            <consortium name="DOE Joint Genome Institute"/>
            <person name="Murat C."/>
            <person name="Kuo A."/>
            <person name="Barry K.W."/>
            <person name="Clum A."/>
            <person name="Dockter R.B."/>
            <person name="Fauchery L."/>
            <person name="Iotti M."/>
            <person name="Kohler A."/>
            <person name="Labutti K."/>
            <person name="Lindquist E.A."/>
            <person name="Lipzen A."/>
            <person name="Ohm R.A."/>
            <person name="Wang M."/>
            <person name="Grigoriev I.V."/>
            <person name="Zambonelli A."/>
            <person name="Martin F.M."/>
        </authorList>
    </citation>
    <scope>NUCLEOTIDE SEQUENCE [LARGE SCALE GENOMIC DNA]</scope>
    <source>
        <strain evidence="3 4">Tbo3840</strain>
    </source>
</reference>
<name>A0A2T6ZBU4_TUBBO</name>
<evidence type="ECO:0000256" key="2">
    <source>
        <dbReference type="SAM" id="Phobius"/>
    </source>
</evidence>
<sequence>MLIRSTPTTPRPACLAALSLSSLTSNSGRIPKAHRFSIPQTYPSRQCPGRRCLTFFRTPSRRQHSASTLHSRFPPSESHPSSSFAHDLETQLSLKQQPPSESQILFALTACQNFVNSQLKATSKGRSGTSPTSAILSLDECYHPGPPRSSQLPARSSKLHAAPASCLRDLSVQNKVAFAPITDLAFELISHPAAFISPKVLSAYVSLQSVIKDPTPIPVVFSLYARKSYTPPGTAKIIIPNASQSKNAVPRGIADAALSAAIEVKDMALCLDIIDTSYGLPAFRRAKLIREATPMSILAGLMPPVAYVIGDILARYQNEVDHSHALGFAFSGILAYITFTAGLGIVAVTTANDQMVRVTWAIGTPLRLRWLREEERAAYDRVAQAWGFEDPVKRGFEEGEAWELLREVVFRKNMILDNPDLMDGME</sequence>
<dbReference type="EMBL" id="NESQ01000437">
    <property type="protein sequence ID" value="PUU72965.1"/>
    <property type="molecule type" value="Genomic_DNA"/>
</dbReference>
<organism evidence="3 4">
    <name type="scientific">Tuber borchii</name>
    <name type="common">White truffle</name>
    <dbReference type="NCBI Taxonomy" id="42251"/>
    <lineage>
        <taxon>Eukaryota</taxon>
        <taxon>Fungi</taxon>
        <taxon>Dikarya</taxon>
        <taxon>Ascomycota</taxon>
        <taxon>Pezizomycotina</taxon>
        <taxon>Pezizomycetes</taxon>
        <taxon>Pezizales</taxon>
        <taxon>Tuberaceae</taxon>
        <taxon>Tuber</taxon>
    </lineage>
</organism>
<keyword evidence="2" id="KW-1133">Transmembrane helix</keyword>
<proteinExistence type="predicted"/>
<accession>A0A2T6ZBU4</accession>
<feature type="transmembrane region" description="Helical" evidence="2">
    <location>
        <begin position="295"/>
        <end position="314"/>
    </location>
</feature>
<evidence type="ECO:0000313" key="4">
    <source>
        <dbReference type="Proteomes" id="UP000244722"/>
    </source>
</evidence>
<protein>
    <submittedName>
        <fullName evidence="3">Uncharacterized protein</fullName>
    </submittedName>
</protein>
<gene>
    <name evidence="3" type="ORF">B9Z19DRAFT_1096157</name>
</gene>
<feature type="transmembrane region" description="Helical" evidence="2">
    <location>
        <begin position="326"/>
        <end position="348"/>
    </location>
</feature>
<evidence type="ECO:0000256" key="1">
    <source>
        <dbReference type="SAM" id="MobiDB-lite"/>
    </source>
</evidence>
<keyword evidence="2" id="KW-0472">Membrane</keyword>
<dbReference type="AlphaFoldDB" id="A0A2T6ZBU4"/>
<evidence type="ECO:0000313" key="3">
    <source>
        <dbReference type="EMBL" id="PUU72965.1"/>
    </source>
</evidence>
<keyword evidence="2" id="KW-0812">Transmembrane</keyword>
<dbReference type="OrthoDB" id="5360701at2759"/>
<keyword evidence="4" id="KW-1185">Reference proteome</keyword>
<feature type="compositionally biased region" description="Low complexity" evidence="1">
    <location>
        <begin position="70"/>
        <end position="84"/>
    </location>
</feature>